<keyword evidence="3" id="KW-0597">Phosphoprotein</keyword>
<accession>A0A4W5RHK5</accession>
<feature type="compositionally biased region" description="Acidic residues" evidence="10">
    <location>
        <begin position="186"/>
        <end position="209"/>
    </location>
</feature>
<evidence type="ECO:0000256" key="10">
    <source>
        <dbReference type="SAM" id="MobiDB-lite"/>
    </source>
</evidence>
<feature type="transmembrane region" description="Helical" evidence="11">
    <location>
        <begin position="34"/>
        <end position="54"/>
    </location>
</feature>
<dbReference type="PANTHER" id="PTHR14106:SF0">
    <property type="entry name" value="TRIADIN"/>
    <property type="match status" value="1"/>
</dbReference>
<keyword evidence="7" id="KW-1015">Disulfide bond</keyword>
<dbReference type="AlphaFoldDB" id="A0A4W5RHK5"/>
<feature type="domain" description="Aspartyl beta-hydroxylase/Triadin" evidence="12">
    <location>
        <begin position="31"/>
        <end position="63"/>
    </location>
</feature>
<keyword evidence="8" id="KW-0325">Glycoprotein</keyword>
<feature type="compositionally biased region" description="Acidic residues" evidence="10">
    <location>
        <begin position="217"/>
        <end position="233"/>
    </location>
</feature>
<evidence type="ECO:0000256" key="9">
    <source>
        <dbReference type="ARBA" id="ARBA00046074"/>
    </source>
</evidence>
<dbReference type="Ensembl" id="ENSHHUT00000086442.1">
    <property type="protein sequence ID" value="ENSHHUP00000083809.1"/>
    <property type="gene ID" value="ENSHHUG00000048612.1"/>
</dbReference>
<evidence type="ECO:0000256" key="1">
    <source>
        <dbReference type="ARBA" id="ARBA00004157"/>
    </source>
</evidence>
<dbReference type="GO" id="GO:0051282">
    <property type="term" value="P:regulation of sequestering of calcium ion"/>
    <property type="evidence" value="ECO:0007669"/>
    <property type="project" value="UniProtKB-ARBA"/>
</dbReference>
<name>A0A4W5RHK5_9TELE</name>
<evidence type="ECO:0000256" key="6">
    <source>
        <dbReference type="ARBA" id="ARBA00023136"/>
    </source>
</evidence>
<evidence type="ECO:0000256" key="8">
    <source>
        <dbReference type="ARBA" id="ARBA00023180"/>
    </source>
</evidence>
<reference evidence="13" key="2">
    <citation type="submission" date="2025-08" db="UniProtKB">
        <authorList>
            <consortium name="Ensembl"/>
        </authorList>
    </citation>
    <scope>IDENTIFICATION</scope>
</reference>
<proteinExistence type="predicted"/>
<evidence type="ECO:0000256" key="3">
    <source>
        <dbReference type="ARBA" id="ARBA00022553"/>
    </source>
</evidence>
<evidence type="ECO:0000256" key="2">
    <source>
        <dbReference type="ARBA" id="ARBA00016711"/>
    </source>
</evidence>
<reference evidence="13" key="3">
    <citation type="submission" date="2025-09" db="UniProtKB">
        <authorList>
            <consortium name="Ensembl"/>
        </authorList>
    </citation>
    <scope>IDENTIFICATION</scope>
</reference>
<keyword evidence="14" id="KW-1185">Reference proteome</keyword>
<evidence type="ECO:0000256" key="7">
    <source>
        <dbReference type="ARBA" id="ARBA00023157"/>
    </source>
</evidence>
<feature type="compositionally biased region" description="Basic and acidic residues" evidence="10">
    <location>
        <begin position="314"/>
        <end position="337"/>
    </location>
</feature>
<dbReference type="InterPro" id="IPR007943">
    <property type="entry name" value="Asp-B-hydro/Triadin_dom"/>
</dbReference>
<feature type="compositionally biased region" description="Basic and acidic residues" evidence="10">
    <location>
        <begin position="270"/>
        <end position="294"/>
    </location>
</feature>
<keyword evidence="4 11" id="KW-0812">Transmembrane</keyword>
<dbReference type="Proteomes" id="UP000314982">
    <property type="component" value="Unassembled WGS sequence"/>
</dbReference>
<dbReference type="InterPro" id="IPR010798">
    <property type="entry name" value="Triadin"/>
</dbReference>
<feature type="compositionally biased region" description="Low complexity" evidence="10">
    <location>
        <begin position="168"/>
        <end position="179"/>
    </location>
</feature>
<evidence type="ECO:0000256" key="11">
    <source>
        <dbReference type="SAM" id="Phobius"/>
    </source>
</evidence>
<sequence>MVIESKNGEAGQPLVRVSKRTVTDDLYTTFSSPMAWILVLALVITWSCVAIIMFDLMDYKGLTGVPPPPAVRKAIKEEGRSRGSIQHISSDPMKVENEAVEESTGWGNLLLTFASNLVAPEEEEDIEGELHPVKKKDIGWYVEEDHHAESEKGGTEGTMAMLSRFIVTPPVEETITPPSEEAKETEVEEKTEEIQEAPEEEEEEEETEEPSTKPELTIEEALEEEVVEEETAEPESKEEVEPITDTEEEEEEEVALEHELEEVVVAALPEPKKEEDKVAPEPKEEVEPAVKEVKVQQAATPPHQVVCPCMHSSKPKEPESEPVEEKAKKSTPDRKSMCCEADNFMLL</sequence>
<evidence type="ECO:0000256" key="4">
    <source>
        <dbReference type="ARBA" id="ARBA00022692"/>
    </source>
</evidence>
<dbReference type="PANTHER" id="PTHR14106">
    <property type="entry name" value="TRIADIN"/>
    <property type="match status" value="1"/>
</dbReference>
<dbReference type="GO" id="GO:0033017">
    <property type="term" value="C:sarcoplasmic reticulum membrane"/>
    <property type="evidence" value="ECO:0007669"/>
    <property type="project" value="UniProtKB-SubCell"/>
</dbReference>
<organism evidence="13 14">
    <name type="scientific">Hucho hucho</name>
    <name type="common">huchen</name>
    <dbReference type="NCBI Taxonomy" id="62062"/>
    <lineage>
        <taxon>Eukaryota</taxon>
        <taxon>Metazoa</taxon>
        <taxon>Chordata</taxon>
        <taxon>Craniata</taxon>
        <taxon>Vertebrata</taxon>
        <taxon>Euteleostomi</taxon>
        <taxon>Actinopterygii</taxon>
        <taxon>Neopterygii</taxon>
        <taxon>Teleostei</taxon>
        <taxon>Protacanthopterygii</taxon>
        <taxon>Salmoniformes</taxon>
        <taxon>Salmonidae</taxon>
        <taxon>Salmoninae</taxon>
        <taxon>Hucho</taxon>
    </lineage>
</organism>
<feature type="region of interest" description="Disordered" evidence="10">
    <location>
        <begin position="168"/>
        <end position="342"/>
    </location>
</feature>
<keyword evidence="6 11" id="KW-0472">Membrane</keyword>
<evidence type="ECO:0000313" key="14">
    <source>
        <dbReference type="Proteomes" id="UP000314982"/>
    </source>
</evidence>
<comment type="subcellular location">
    <subcellularLocation>
        <location evidence="1">Sarcoplasmic reticulum membrane</location>
        <topology evidence="1">Single-pass type II membrane protein</topology>
    </subcellularLocation>
</comment>
<evidence type="ECO:0000313" key="13">
    <source>
        <dbReference type="Ensembl" id="ENSHHUP00000083809.1"/>
    </source>
</evidence>
<protein>
    <recommendedName>
        <fullName evidence="2">Triadin</fullName>
    </recommendedName>
</protein>
<evidence type="ECO:0000256" key="5">
    <source>
        <dbReference type="ARBA" id="ARBA00022989"/>
    </source>
</evidence>
<dbReference type="GO" id="GO:0005102">
    <property type="term" value="F:signaling receptor binding"/>
    <property type="evidence" value="ECO:0007669"/>
    <property type="project" value="InterPro"/>
</dbReference>
<evidence type="ECO:0000259" key="12">
    <source>
        <dbReference type="Pfam" id="PF05279"/>
    </source>
</evidence>
<feature type="compositionally biased region" description="Acidic residues" evidence="10">
    <location>
        <begin position="241"/>
        <end position="262"/>
    </location>
</feature>
<dbReference type="Pfam" id="PF05279">
    <property type="entry name" value="Asp-B-Hydro_N"/>
    <property type="match status" value="1"/>
</dbReference>
<reference evidence="14" key="1">
    <citation type="submission" date="2018-06" db="EMBL/GenBank/DDBJ databases">
        <title>Genome assembly of Danube salmon.</title>
        <authorList>
            <person name="Macqueen D.J."/>
            <person name="Gundappa M.K."/>
        </authorList>
    </citation>
    <scope>NUCLEOTIDE SEQUENCE [LARGE SCALE GENOMIC DNA]</scope>
</reference>
<dbReference type="GeneTree" id="ENSGT00770000121629"/>
<comment type="function">
    <text evidence="9">Contributes to the regulation of lumenal Ca2+ release via the sarcoplasmic reticulum calcium release channels RYR1 and RYR2, a key step in triggering skeletal and heart muscle contraction. Required for normal organization of the triad junction, where T-tubules and the sarcoplasmic reticulum terminal cisternae are in close contact. Required for normal skeletal muscle strength. Plays a role in excitation-contraction coupling in the heart and in regulating the rate of heart beats.</text>
</comment>
<keyword evidence="5 11" id="KW-1133">Transmembrane helix</keyword>